<evidence type="ECO:0000313" key="2">
    <source>
        <dbReference type="EMBL" id="GGN60020.1"/>
    </source>
</evidence>
<dbReference type="GO" id="GO:0030246">
    <property type="term" value="F:carbohydrate binding"/>
    <property type="evidence" value="ECO:0007669"/>
    <property type="project" value="InterPro"/>
</dbReference>
<evidence type="ECO:0000259" key="1">
    <source>
        <dbReference type="Pfam" id="PF13802"/>
    </source>
</evidence>
<proteinExistence type="predicted"/>
<comment type="caution">
    <text evidence="2">The sequence shown here is derived from an EMBL/GenBank/DDBJ whole genome shotgun (WGS) entry which is preliminary data.</text>
</comment>
<dbReference type="SUPFAM" id="SSF74650">
    <property type="entry name" value="Galactose mutarotase-like"/>
    <property type="match status" value="1"/>
</dbReference>
<dbReference type="InterPro" id="IPR011013">
    <property type="entry name" value="Gal_mutarotase_sf_dom"/>
</dbReference>
<dbReference type="InterPro" id="IPR025887">
    <property type="entry name" value="Glyco_hydro_31_N_dom"/>
</dbReference>
<accession>A0A917Y0L4</accession>
<feature type="domain" description="Glycoside hydrolase family 31 N-terminal" evidence="1">
    <location>
        <begin position="70"/>
        <end position="194"/>
    </location>
</feature>
<dbReference type="AlphaFoldDB" id="A0A917Y0L4"/>
<evidence type="ECO:0000313" key="3">
    <source>
        <dbReference type="Proteomes" id="UP000624041"/>
    </source>
</evidence>
<reference evidence="2" key="1">
    <citation type="journal article" date="2014" name="Int. J. Syst. Evol. Microbiol.">
        <title>Complete genome sequence of Corynebacterium casei LMG S-19264T (=DSM 44701T), isolated from a smear-ripened cheese.</title>
        <authorList>
            <consortium name="US DOE Joint Genome Institute (JGI-PGF)"/>
            <person name="Walter F."/>
            <person name="Albersmeier A."/>
            <person name="Kalinowski J."/>
            <person name="Ruckert C."/>
        </authorList>
    </citation>
    <scope>NUCLEOTIDE SEQUENCE</scope>
    <source>
        <strain evidence="2">JCM 17251</strain>
    </source>
</reference>
<organism evidence="2 3">
    <name type="scientific">Oceanobacillus indicireducens</name>
    <dbReference type="NCBI Taxonomy" id="1004261"/>
    <lineage>
        <taxon>Bacteria</taxon>
        <taxon>Bacillati</taxon>
        <taxon>Bacillota</taxon>
        <taxon>Bacilli</taxon>
        <taxon>Bacillales</taxon>
        <taxon>Bacillaceae</taxon>
        <taxon>Oceanobacillus</taxon>
    </lineage>
</organism>
<reference evidence="2" key="2">
    <citation type="submission" date="2020-09" db="EMBL/GenBank/DDBJ databases">
        <authorList>
            <person name="Sun Q."/>
            <person name="Ohkuma M."/>
        </authorList>
    </citation>
    <scope>NUCLEOTIDE SEQUENCE</scope>
    <source>
        <strain evidence="2">JCM 17251</strain>
    </source>
</reference>
<name>A0A917Y0L4_9BACI</name>
<dbReference type="Gene3D" id="2.60.40.1760">
    <property type="entry name" value="glycosyl hydrolase (family 31)"/>
    <property type="match status" value="1"/>
</dbReference>
<dbReference type="GO" id="GO:0005975">
    <property type="term" value="P:carbohydrate metabolic process"/>
    <property type="evidence" value="ECO:0007669"/>
    <property type="project" value="InterPro"/>
</dbReference>
<dbReference type="Proteomes" id="UP000624041">
    <property type="component" value="Unassembled WGS sequence"/>
</dbReference>
<dbReference type="GO" id="GO:0003824">
    <property type="term" value="F:catalytic activity"/>
    <property type="evidence" value="ECO:0007669"/>
    <property type="project" value="InterPro"/>
</dbReference>
<protein>
    <recommendedName>
        <fullName evidence="1">Glycoside hydrolase family 31 N-terminal domain-containing protein</fullName>
    </recommendedName>
</protein>
<dbReference type="EMBL" id="BMOS01000015">
    <property type="protein sequence ID" value="GGN60020.1"/>
    <property type="molecule type" value="Genomic_DNA"/>
</dbReference>
<dbReference type="Pfam" id="PF13802">
    <property type="entry name" value="Gal_mutarotas_2"/>
    <property type="match status" value="1"/>
</dbReference>
<dbReference type="RefSeq" id="WP_229782694.1">
    <property type="nucleotide sequence ID" value="NZ_BMOS01000015.1"/>
</dbReference>
<keyword evidence="3" id="KW-1185">Reference proteome</keyword>
<sequence length="195" mass="22056">MLNNTNKLREPKSIIGMFMISLLLLVIITTLTLASGTINAAEEEGSIGTVEDITQDGGDVYVNLSTGEGIKLTFLKENLFRLHLDPEKEYPDYPEPNKSDHVTRIIDKNESEYNEEYGSIDVDIDEDSEFHRISTDAIELRIEKGTSKMSLYDKNQSKVLWEEAAPLKYENNNTVQTLSTNENEYFYGGGQQNGY</sequence>
<gene>
    <name evidence="2" type="ORF">GCM10007971_23680</name>
</gene>